<dbReference type="InterPro" id="IPR029071">
    <property type="entry name" value="Ubiquitin-like_domsf"/>
</dbReference>
<comment type="similarity">
    <text evidence="3">Belongs to the peptidase C19 family.</text>
</comment>
<feature type="compositionally biased region" description="Polar residues" evidence="10">
    <location>
        <begin position="402"/>
        <end position="412"/>
    </location>
</feature>
<dbReference type="PANTHER" id="PTHR24006">
    <property type="entry name" value="UBIQUITIN CARBOXYL-TERMINAL HYDROLASE"/>
    <property type="match status" value="1"/>
</dbReference>
<dbReference type="SUPFAM" id="SSF54001">
    <property type="entry name" value="Cysteine proteinases"/>
    <property type="match status" value="1"/>
</dbReference>
<comment type="catalytic activity">
    <reaction evidence="1">
        <text>Thiol-dependent hydrolysis of ester, thioester, amide, peptide and isopeptide bonds formed by the C-terminal Gly of ubiquitin (a 76-residue protein attached to proteins as an intracellular targeting signal).</text>
        <dbReference type="EC" id="3.4.19.12"/>
    </reaction>
</comment>
<evidence type="ECO:0000256" key="4">
    <source>
        <dbReference type="ARBA" id="ARBA00012759"/>
    </source>
</evidence>
<dbReference type="InterPro" id="IPR028889">
    <property type="entry name" value="USP"/>
</dbReference>
<evidence type="ECO:0000313" key="12">
    <source>
        <dbReference type="Proteomes" id="UP000694867"/>
    </source>
</evidence>
<dbReference type="GO" id="GO:0005634">
    <property type="term" value="C:nucleus"/>
    <property type="evidence" value="ECO:0007669"/>
    <property type="project" value="UniProtKB-SubCell"/>
</dbReference>
<dbReference type="Pfam" id="PF00443">
    <property type="entry name" value="UCH"/>
    <property type="match status" value="1"/>
</dbReference>
<feature type="region of interest" description="Disordered" evidence="10">
    <location>
        <begin position="374"/>
        <end position="465"/>
    </location>
</feature>
<name>A0AAJ7SFE7_9ACAR</name>
<dbReference type="InterPro" id="IPR050164">
    <property type="entry name" value="Peptidase_C19"/>
</dbReference>
<evidence type="ECO:0000256" key="2">
    <source>
        <dbReference type="ARBA" id="ARBA00004123"/>
    </source>
</evidence>
<dbReference type="SUPFAM" id="SSF54236">
    <property type="entry name" value="Ubiquitin-like"/>
    <property type="match status" value="1"/>
</dbReference>
<dbReference type="Gene3D" id="3.90.70.10">
    <property type="entry name" value="Cysteine proteinases"/>
    <property type="match status" value="1"/>
</dbReference>
<evidence type="ECO:0000256" key="9">
    <source>
        <dbReference type="ARBA" id="ARBA00023242"/>
    </source>
</evidence>
<evidence type="ECO:0000256" key="5">
    <source>
        <dbReference type="ARBA" id="ARBA00022670"/>
    </source>
</evidence>
<dbReference type="KEGG" id="goe:100899691"/>
<evidence type="ECO:0000313" key="13">
    <source>
        <dbReference type="RefSeq" id="XP_028966777.1"/>
    </source>
</evidence>
<comment type="subcellular location">
    <subcellularLocation>
        <location evidence="2">Nucleus</location>
    </subcellularLocation>
</comment>
<dbReference type="Proteomes" id="UP000694867">
    <property type="component" value="Unplaced"/>
</dbReference>
<keyword evidence="7 13" id="KW-0378">Hydrolase</keyword>
<dbReference type="InterPro" id="IPR038765">
    <property type="entry name" value="Papain-like_cys_pep_sf"/>
</dbReference>
<accession>A0AAJ7SFE7</accession>
<evidence type="ECO:0000256" key="6">
    <source>
        <dbReference type="ARBA" id="ARBA00022786"/>
    </source>
</evidence>
<dbReference type="AlphaFoldDB" id="A0AAJ7SFE7"/>
<dbReference type="PROSITE" id="PS50235">
    <property type="entry name" value="USP_3"/>
    <property type="match status" value="1"/>
</dbReference>
<proteinExistence type="inferred from homology"/>
<dbReference type="GO" id="GO:0005829">
    <property type="term" value="C:cytosol"/>
    <property type="evidence" value="ECO:0007669"/>
    <property type="project" value="TreeGrafter"/>
</dbReference>
<feature type="compositionally biased region" description="Polar residues" evidence="10">
    <location>
        <begin position="382"/>
        <end position="392"/>
    </location>
</feature>
<dbReference type="RefSeq" id="XP_028966777.1">
    <property type="nucleotide sequence ID" value="XM_029110944.1"/>
</dbReference>
<dbReference type="PANTHER" id="PTHR24006:SF722">
    <property type="entry name" value="UBIQUITIN CARBOXYL-TERMINAL HYDROLASE 48"/>
    <property type="match status" value="1"/>
</dbReference>
<dbReference type="PROSITE" id="PS00972">
    <property type="entry name" value="USP_1"/>
    <property type="match status" value="1"/>
</dbReference>
<dbReference type="InterPro" id="IPR001394">
    <property type="entry name" value="Peptidase_C19_UCH"/>
</dbReference>
<dbReference type="GO" id="GO:0004843">
    <property type="term" value="F:cysteine-type deubiquitinase activity"/>
    <property type="evidence" value="ECO:0007669"/>
    <property type="project" value="UniProtKB-EC"/>
</dbReference>
<keyword evidence="12" id="KW-1185">Reference proteome</keyword>
<dbReference type="EC" id="3.4.19.12" evidence="4"/>
<keyword evidence="9" id="KW-0539">Nucleus</keyword>
<evidence type="ECO:0000256" key="10">
    <source>
        <dbReference type="SAM" id="MobiDB-lite"/>
    </source>
</evidence>
<dbReference type="GeneID" id="100899691"/>
<feature type="domain" description="USP" evidence="11">
    <location>
        <begin position="91"/>
        <end position="396"/>
    </location>
</feature>
<evidence type="ECO:0000256" key="7">
    <source>
        <dbReference type="ARBA" id="ARBA00022801"/>
    </source>
</evidence>
<dbReference type="GO" id="GO:0006508">
    <property type="term" value="P:proteolysis"/>
    <property type="evidence" value="ECO:0007669"/>
    <property type="project" value="UniProtKB-KW"/>
</dbReference>
<keyword evidence="5" id="KW-0645">Protease</keyword>
<evidence type="ECO:0000256" key="1">
    <source>
        <dbReference type="ARBA" id="ARBA00000707"/>
    </source>
</evidence>
<dbReference type="GO" id="GO:0016579">
    <property type="term" value="P:protein deubiquitination"/>
    <property type="evidence" value="ECO:0007669"/>
    <property type="project" value="InterPro"/>
</dbReference>
<feature type="compositionally biased region" description="Acidic residues" evidence="10">
    <location>
        <begin position="432"/>
        <end position="447"/>
    </location>
</feature>
<keyword evidence="6" id="KW-0833">Ubl conjugation pathway</keyword>
<dbReference type="InterPro" id="IPR018200">
    <property type="entry name" value="USP_CS"/>
</dbReference>
<evidence type="ECO:0000256" key="8">
    <source>
        <dbReference type="ARBA" id="ARBA00022807"/>
    </source>
</evidence>
<sequence>MPSKLQFDQLATSWIGKGVDVESVVTDQIMQQTYRLSFEHCVANSCKRNCIGNPRCLSALGGASLANHAMEKLCDQTAVQAAATRDLSEPVGLRNLGATCYLNSILQVWFHNVKFRDVILKWNRELDCGEQGSLGFDSPETIVGHLQLIFAQMMKSIKRSVDPTPLIEVLGLDAEYQQDASECFSLLFNVILEQLRLYGDGSLANELADAYRGKQVTVIECESCGAVKRCPQDFYNMILNVRGHRDVRQCIKALGQKRRIEGDFTCGTCASKKGAVTYEEFTGMPPTLNLQLMRYRYDAKSGTKKKVQSALRFPDLLDLGPFLEGCSGEKLYKLRAALIHVGHSANSGHYIANVRMGEDGLWYRLNDENVSAMKGRPDLSSGIDQESEQNVLPSKKNGCGSEEQSNDSNGLTERSIMTEDGEPVHGSVVNDDPPDSDPLPDEIEDPGVDSKSSCADIVNGDEPLKGNRCQVQKNLADKIKNDDHTFTSTGAYLLVYERKAIEKDVRSESFSDVTLHNYLEKIIQQESIDSKKMAEEIQSIRASCTERAQNLLTDFKAIIRQLPYETGAEYRFVTTANLSKVLKRTERLFRRICSTIEQPLAQGLSPKFNALEAKPQERTHTDSFSCSHGKLSPESAELSKLKVISSTAALLLDEFCMNYELSEAWRPVSVVPQELCRECVVQLGKRMALSLQLQVDNKAFVGYLKNKECEESFWVSSKHLQNWFKMAENQIISTVRDAGTCVAELRETFNEKLTCVHGNLAIGEKKLIPKDAWNVLRRYFPSCIAYPDTVAECQQCLDESRTEKEIASQRAGEISMLRRRLKGLTKFRHSFLHNETDALAIHVDQAVSIRRVLRASTKPDCNPTFSPNALICPHGKTLLSGGDGAFSECVVLLSPEEGEVLRSSFSFDGFVKIRRKDSDFEITPEPCEVCLELKLLEDQRALSVFNNAAIPVVKLSLAELIAKHSAYQSSNKSLTEGQDDHGLDDVEPPVKRARLGRRIPNAKSVILTSTDTFVDLKVKIMAKHHITPILQVILNGEKLLRDVDGEHKIGELGIRKDSVLYVAEDIIREEANSTDTKKNIKEEIGFGGTKLVG</sequence>
<reference evidence="13" key="1">
    <citation type="submission" date="2025-08" db="UniProtKB">
        <authorList>
            <consortium name="RefSeq"/>
        </authorList>
    </citation>
    <scope>IDENTIFICATION</scope>
</reference>
<organism evidence="12 13">
    <name type="scientific">Galendromus occidentalis</name>
    <name type="common">western predatory mite</name>
    <dbReference type="NCBI Taxonomy" id="34638"/>
    <lineage>
        <taxon>Eukaryota</taxon>
        <taxon>Metazoa</taxon>
        <taxon>Ecdysozoa</taxon>
        <taxon>Arthropoda</taxon>
        <taxon>Chelicerata</taxon>
        <taxon>Arachnida</taxon>
        <taxon>Acari</taxon>
        <taxon>Parasitiformes</taxon>
        <taxon>Mesostigmata</taxon>
        <taxon>Gamasina</taxon>
        <taxon>Phytoseioidea</taxon>
        <taxon>Phytoseiidae</taxon>
        <taxon>Typhlodrominae</taxon>
        <taxon>Galendromus</taxon>
    </lineage>
</organism>
<keyword evidence="8" id="KW-0788">Thiol protease</keyword>
<evidence type="ECO:0000256" key="3">
    <source>
        <dbReference type="ARBA" id="ARBA00009085"/>
    </source>
</evidence>
<protein>
    <recommendedName>
        <fullName evidence="4">ubiquitinyl hydrolase 1</fullName>
        <ecNumber evidence="4">3.4.19.12</ecNumber>
    </recommendedName>
</protein>
<gene>
    <name evidence="13" type="primary">LOC100899691</name>
</gene>
<evidence type="ECO:0000259" key="11">
    <source>
        <dbReference type="PROSITE" id="PS50235"/>
    </source>
</evidence>